<dbReference type="GO" id="GO:0106279">
    <property type="term" value="P:negative regulation of UDP-N-acetylglucosamine biosynthetic process"/>
    <property type="evidence" value="ECO:0007669"/>
    <property type="project" value="UniProtKB-ARBA"/>
</dbReference>
<keyword evidence="6" id="KW-0378">Hydrolase</keyword>
<dbReference type="InterPro" id="IPR032466">
    <property type="entry name" value="Metal_Hydrolase"/>
</dbReference>
<dbReference type="GO" id="GO:0019262">
    <property type="term" value="P:N-acetylneuraminate catabolic process"/>
    <property type="evidence" value="ECO:0007669"/>
    <property type="project" value="UniProtKB-ARBA"/>
</dbReference>
<organism evidence="10 11">
    <name type="scientific">Teladorsagia circumcincta</name>
    <name type="common">Brown stomach worm</name>
    <name type="synonym">Ostertagia circumcincta</name>
    <dbReference type="NCBI Taxonomy" id="45464"/>
    <lineage>
        <taxon>Eukaryota</taxon>
        <taxon>Metazoa</taxon>
        <taxon>Ecdysozoa</taxon>
        <taxon>Nematoda</taxon>
        <taxon>Chromadorea</taxon>
        <taxon>Rhabditida</taxon>
        <taxon>Rhabditina</taxon>
        <taxon>Rhabditomorpha</taxon>
        <taxon>Strongyloidea</taxon>
        <taxon>Trichostrongylidae</taxon>
        <taxon>Teladorsagia</taxon>
    </lineage>
</organism>
<evidence type="ECO:0000313" key="11">
    <source>
        <dbReference type="Proteomes" id="UP000230423"/>
    </source>
</evidence>
<dbReference type="EC" id="3.5.1.25" evidence="3"/>
<dbReference type="Gene3D" id="3.20.20.140">
    <property type="entry name" value="Metal-dependent hydrolases"/>
    <property type="match status" value="1"/>
</dbReference>
<dbReference type="GO" id="GO:0046872">
    <property type="term" value="F:metal ion binding"/>
    <property type="evidence" value="ECO:0007669"/>
    <property type="project" value="UniProtKB-KW"/>
</dbReference>
<dbReference type="AlphaFoldDB" id="A0A2G9UD23"/>
<sequence>LDSGAHIEGPFISPGKKGCHPKEFIRSFGDDPVASIQEVYGDVTNAAIVTLAPELKGSDKAIRYLSDRGIVVSLGHSSAKLKDAENGINCGARCITHLFNAMHSYHHRDPCLIGLLASKMLGDRKVYYGIISDGIHTHDSALRIAHRTNPEGLILVTDAIAALGMGEGRHKLGDVIVDVTGLKAVAVGTETTAGSVASMPHCIRHLVKAARCPLEEALICATKKPANLLGIQERKGVIAVNADADLVLISENVDVQATYVSGKLVYANSSHKV</sequence>
<evidence type="ECO:0000256" key="3">
    <source>
        <dbReference type="ARBA" id="ARBA00011899"/>
    </source>
</evidence>
<evidence type="ECO:0000256" key="8">
    <source>
        <dbReference type="ARBA" id="ARBA00047647"/>
    </source>
</evidence>
<evidence type="ECO:0000256" key="2">
    <source>
        <dbReference type="ARBA" id="ARBA00010716"/>
    </source>
</evidence>
<evidence type="ECO:0000256" key="4">
    <source>
        <dbReference type="ARBA" id="ARBA00018029"/>
    </source>
</evidence>
<comment type="catalytic activity">
    <reaction evidence="8">
        <text>N-acetyl-D-glucosamine 6-phosphate + H2O = D-glucosamine 6-phosphate + acetate</text>
        <dbReference type="Rhea" id="RHEA:22936"/>
        <dbReference type="ChEBI" id="CHEBI:15377"/>
        <dbReference type="ChEBI" id="CHEBI:30089"/>
        <dbReference type="ChEBI" id="CHEBI:57513"/>
        <dbReference type="ChEBI" id="CHEBI:58725"/>
        <dbReference type="EC" id="3.5.1.25"/>
    </reaction>
</comment>
<dbReference type="InterPro" id="IPR006680">
    <property type="entry name" value="Amidohydro-rel"/>
</dbReference>
<feature type="non-terminal residue" evidence="10">
    <location>
        <position position="1"/>
    </location>
</feature>
<dbReference type="SUPFAM" id="SSF51338">
    <property type="entry name" value="Composite domain of metallo-dependent hydrolases"/>
    <property type="match status" value="1"/>
</dbReference>
<name>A0A2G9UD23_TELCI</name>
<keyword evidence="7" id="KW-0119">Carbohydrate metabolism</keyword>
<dbReference type="PANTHER" id="PTHR11113:SF14">
    <property type="entry name" value="N-ACETYLGLUCOSAMINE-6-PHOSPHATE DEACETYLASE"/>
    <property type="match status" value="1"/>
</dbReference>
<dbReference type="OrthoDB" id="10264777at2759"/>
<evidence type="ECO:0000256" key="1">
    <source>
        <dbReference type="ARBA" id="ARBA00001968"/>
    </source>
</evidence>
<evidence type="ECO:0000259" key="9">
    <source>
        <dbReference type="Pfam" id="PF01979"/>
    </source>
</evidence>
<evidence type="ECO:0000313" key="10">
    <source>
        <dbReference type="EMBL" id="PIO68148.1"/>
    </source>
</evidence>
<comment type="similarity">
    <text evidence="2">Belongs to the metallo-dependent hydrolases superfamily. NagA family.</text>
</comment>
<dbReference type="PANTHER" id="PTHR11113">
    <property type="entry name" value="N-ACETYLGLUCOSAMINE-6-PHOSPHATE DEACETYLASE"/>
    <property type="match status" value="1"/>
</dbReference>
<gene>
    <name evidence="10" type="ORF">TELCIR_10082</name>
</gene>
<dbReference type="Proteomes" id="UP000230423">
    <property type="component" value="Unassembled WGS sequence"/>
</dbReference>
<feature type="domain" description="Amidohydrolase-related" evidence="9">
    <location>
        <begin position="5"/>
        <end position="265"/>
    </location>
</feature>
<protein>
    <recommendedName>
        <fullName evidence="4">N-acetylglucosamine-6-phosphate deacetylase</fullName>
        <ecNumber evidence="3">3.5.1.25</ecNumber>
    </recommendedName>
</protein>
<keyword evidence="11" id="KW-1185">Reference proteome</keyword>
<dbReference type="Pfam" id="PF01979">
    <property type="entry name" value="Amidohydro_1"/>
    <property type="match status" value="1"/>
</dbReference>
<dbReference type="InterPro" id="IPR011059">
    <property type="entry name" value="Metal-dep_hydrolase_composite"/>
</dbReference>
<evidence type="ECO:0000256" key="5">
    <source>
        <dbReference type="ARBA" id="ARBA00022723"/>
    </source>
</evidence>
<evidence type="ECO:0000256" key="6">
    <source>
        <dbReference type="ARBA" id="ARBA00022801"/>
    </source>
</evidence>
<comment type="cofactor">
    <cofactor evidence="1">
        <name>a divalent metal cation</name>
        <dbReference type="ChEBI" id="CHEBI:60240"/>
    </cofactor>
</comment>
<evidence type="ECO:0000256" key="7">
    <source>
        <dbReference type="ARBA" id="ARBA00023277"/>
    </source>
</evidence>
<dbReference type="SUPFAM" id="SSF51556">
    <property type="entry name" value="Metallo-dependent hydrolases"/>
    <property type="match status" value="1"/>
</dbReference>
<proteinExistence type="inferred from homology"/>
<accession>A0A2G9UD23</accession>
<reference evidence="10 11" key="1">
    <citation type="submission" date="2015-09" db="EMBL/GenBank/DDBJ databases">
        <title>Draft genome of the parasitic nematode Teladorsagia circumcincta isolate WARC Sus (inbred).</title>
        <authorList>
            <person name="Mitreva M."/>
        </authorList>
    </citation>
    <scope>NUCLEOTIDE SEQUENCE [LARGE SCALE GENOMIC DNA]</scope>
    <source>
        <strain evidence="10 11">S</strain>
    </source>
</reference>
<dbReference type="GO" id="GO:0006046">
    <property type="term" value="P:N-acetylglucosamine catabolic process"/>
    <property type="evidence" value="ECO:0007669"/>
    <property type="project" value="TreeGrafter"/>
</dbReference>
<dbReference type="EMBL" id="KZ347240">
    <property type="protein sequence ID" value="PIO68148.1"/>
    <property type="molecule type" value="Genomic_DNA"/>
</dbReference>
<dbReference type="FunFam" id="3.20.20.140:FF:000023">
    <property type="entry name" value="N-acetylglucosamine-6-phosphate deacetylase"/>
    <property type="match status" value="1"/>
</dbReference>
<keyword evidence="5" id="KW-0479">Metal-binding</keyword>
<dbReference type="GO" id="GO:0008448">
    <property type="term" value="F:N-acetylglucosamine-6-phosphate deacetylase activity"/>
    <property type="evidence" value="ECO:0007669"/>
    <property type="project" value="UniProtKB-EC"/>
</dbReference>